<feature type="transmembrane region" description="Helical" evidence="2">
    <location>
        <begin position="216"/>
        <end position="243"/>
    </location>
</feature>
<evidence type="ECO:0000313" key="4">
    <source>
        <dbReference type="Proteomes" id="UP000823823"/>
    </source>
</evidence>
<dbReference type="Proteomes" id="UP000823823">
    <property type="component" value="Unassembled WGS sequence"/>
</dbReference>
<evidence type="ECO:0000256" key="1">
    <source>
        <dbReference type="SAM" id="MobiDB-lite"/>
    </source>
</evidence>
<organism evidence="3 4">
    <name type="scientific">Candidatus Brachybacterium merdavium</name>
    <dbReference type="NCBI Taxonomy" id="2838513"/>
    <lineage>
        <taxon>Bacteria</taxon>
        <taxon>Bacillati</taxon>
        <taxon>Actinomycetota</taxon>
        <taxon>Actinomycetes</taxon>
        <taxon>Micrococcales</taxon>
        <taxon>Dermabacteraceae</taxon>
        <taxon>Brachybacterium</taxon>
    </lineage>
</organism>
<protein>
    <submittedName>
        <fullName evidence="3">Uncharacterized protein</fullName>
    </submittedName>
</protein>
<feature type="transmembrane region" description="Helical" evidence="2">
    <location>
        <begin position="124"/>
        <end position="144"/>
    </location>
</feature>
<evidence type="ECO:0000256" key="2">
    <source>
        <dbReference type="SAM" id="Phobius"/>
    </source>
</evidence>
<reference evidence="3" key="2">
    <citation type="submission" date="2021-04" db="EMBL/GenBank/DDBJ databases">
        <authorList>
            <person name="Gilroy R."/>
        </authorList>
    </citation>
    <scope>NUCLEOTIDE SEQUENCE</scope>
    <source>
        <strain evidence="3">ChiHjej13B12-24818</strain>
    </source>
</reference>
<keyword evidence="2" id="KW-0472">Membrane</keyword>
<reference evidence="3" key="1">
    <citation type="journal article" date="2021" name="PeerJ">
        <title>Extensive microbial diversity within the chicken gut microbiome revealed by metagenomics and culture.</title>
        <authorList>
            <person name="Gilroy R."/>
            <person name="Ravi A."/>
            <person name="Getino M."/>
            <person name="Pursley I."/>
            <person name="Horton D.L."/>
            <person name="Alikhan N.F."/>
            <person name="Baker D."/>
            <person name="Gharbi K."/>
            <person name="Hall N."/>
            <person name="Watson M."/>
            <person name="Adriaenssens E.M."/>
            <person name="Foster-Nyarko E."/>
            <person name="Jarju S."/>
            <person name="Secka A."/>
            <person name="Antonio M."/>
            <person name="Oren A."/>
            <person name="Chaudhuri R.R."/>
            <person name="La Ragione R."/>
            <person name="Hildebrand F."/>
            <person name="Pallen M.J."/>
        </authorList>
    </citation>
    <scope>NUCLEOTIDE SEQUENCE</scope>
    <source>
        <strain evidence="3">ChiHjej13B12-24818</strain>
    </source>
</reference>
<gene>
    <name evidence="3" type="ORF">H9786_13600</name>
</gene>
<comment type="caution">
    <text evidence="3">The sequence shown here is derived from an EMBL/GenBank/DDBJ whole genome shotgun (WGS) entry which is preliminary data.</text>
</comment>
<dbReference type="AlphaFoldDB" id="A0A9D2LFF8"/>
<feature type="transmembrane region" description="Helical" evidence="2">
    <location>
        <begin position="159"/>
        <end position="179"/>
    </location>
</feature>
<dbReference type="EMBL" id="DWZH01000104">
    <property type="protein sequence ID" value="HJB11535.1"/>
    <property type="molecule type" value="Genomic_DNA"/>
</dbReference>
<evidence type="ECO:0000313" key="3">
    <source>
        <dbReference type="EMBL" id="HJB11535.1"/>
    </source>
</evidence>
<accession>A0A9D2LFF8</accession>
<name>A0A9D2LFF8_9MICO</name>
<feature type="region of interest" description="Disordered" evidence="1">
    <location>
        <begin position="303"/>
        <end position="329"/>
    </location>
</feature>
<proteinExistence type="predicted"/>
<keyword evidence="2" id="KW-0812">Transmembrane</keyword>
<keyword evidence="2" id="KW-1133">Transmembrane helix</keyword>
<sequence>MSDAHRPATPPRHSMRTAAASSASYLSWLPLARQTARIRAIASSALVPHERAMADATVLTAWLTTAQRLEYAPTLRAGSDAEEFVARLADERRVVLEEGADTVADEVESAAEAERAARQLPLRLLETLLLLGALTFFVLTIMSMEVTNGLPGVPTSRELWLMGGIVMTAVLAAVVGRVATRRRDRALLSWAVKRPGQLGRGVPVTRALQGESLGPALVATLAPVLLVGIGIVGMFFGAAVLLLELLSRDDASMTTPALVSLVGAALALLLSVVLGRLRGRRLELVARRARAIEWFGPVLETPAAGPTSEPSGGVQDIPGLGPRSDASSP</sequence>
<feature type="transmembrane region" description="Helical" evidence="2">
    <location>
        <begin position="255"/>
        <end position="277"/>
    </location>
</feature>